<feature type="transmembrane region" description="Helical" evidence="7">
    <location>
        <begin position="348"/>
        <end position="366"/>
    </location>
</feature>
<dbReference type="InterPro" id="IPR005828">
    <property type="entry name" value="MFS_sugar_transport-like"/>
</dbReference>
<feature type="transmembrane region" description="Helical" evidence="7">
    <location>
        <begin position="611"/>
        <end position="630"/>
    </location>
</feature>
<feature type="transmembrane region" description="Helical" evidence="7">
    <location>
        <begin position="428"/>
        <end position="448"/>
    </location>
</feature>
<proteinExistence type="predicted"/>
<sequence length="646" mass="71194">MANPTRSPRPRWSIYVPQCRQKRRTPEKSSFIPPRALLCTFAGSESWSNSSLLSVTVSSLLSNQSSPPVANILSSDSDNHETVKAPIDEEKDVGNHVEEIHSNERVPGHRGYYEKDGLRTYGDDEDHDHEPPWATKRILALVAQAFLWTGSQIPVYLLSGITPYIYSDIGAVDRWIWLVLAYLLTLAAICPFVGSLSDLIGRRYVSLLGSVLLIVAMIITGTDEDMDTFIAGMGISGVGAGICKLNSLTVTSELAPTRKRGIYVAILVFTIYLEILHPPIWHLGRYRLLRHPIFLFPPPRPNSRGLTKKEIIGEIDLIGGFLSISGLILFLAGFQWGGYQFKWSSAHVLVPLILGALLVFVVFPIWEIKFAEFPMFPSRMKQEARIFTMTLIITAISGANFFSILMFWPTQAFNVYGHDPVEIGLRTLPIGFAILTDCVIVLWLLSVFRGNNRELLIVSSCFMTAGCGAMYMAKRDNIQALWAILIIAGLGIGGIIVPAAVMTTIICPDDIITTVTALTLSIRVIGGCIGYTVYYNVFVNKYVPNIIKYLGGAMVTDLGIPNQTYIAEAIGYTSAALLPLLKTIPDIGDNETAYDIAVLAGQIAYQESYKWVYLVSIAFGGISILASCFLGNINKYMDDHVAVVMS</sequence>
<feature type="transmembrane region" description="Helical" evidence="7">
    <location>
        <begin position="511"/>
        <end position="534"/>
    </location>
</feature>
<comment type="subcellular location">
    <subcellularLocation>
        <location evidence="1">Membrane</location>
        <topology evidence="1">Multi-pass membrane protein</topology>
    </subcellularLocation>
</comment>
<organism evidence="8 9">
    <name type="scientific">Cladophialophora chaetospira</name>
    <dbReference type="NCBI Taxonomy" id="386627"/>
    <lineage>
        <taxon>Eukaryota</taxon>
        <taxon>Fungi</taxon>
        <taxon>Dikarya</taxon>
        <taxon>Ascomycota</taxon>
        <taxon>Pezizomycotina</taxon>
        <taxon>Eurotiomycetes</taxon>
        <taxon>Chaetothyriomycetidae</taxon>
        <taxon>Chaetothyriales</taxon>
        <taxon>Herpotrichiellaceae</taxon>
        <taxon>Cladophialophora</taxon>
    </lineage>
</organism>
<evidence type="ECO:0000313" key="9">
    <source>
        <dbReference type="Proteomes" id="UP001172673"/>
    </source>
</evidence>
<keyword evidence="9" id="KW-1185">Reference proteome</keyword>
<feature type="transmembrane region" description="Helical" evidence="7">
    <location>
        <begin position="317"/>
        <end position="336"/>
    </location>
</feature>
<gene>
    <name evidence="8" type="ORF">H2200_008102</name>
</gene>
<dbReference type="InterPro" id="IPR010573">
    <property type="entry name" value="MFS_Str1/Tri12-like"/>
</dbReference>
<feature type="transmembrane region" description="Helical" evidence="7">
    <location>
        <begin position="386"/>
        <end position="408"/>
    </location>
</feature>
<dbReference type="Gene3D" id="1.20.1250.20">
    <property type="entry name" value="MFS general substrate transporter like domains"/>
    <property type="match status" value="1"/>
</dbReference>
<evidence type="ECO:0000313" key="8">
    <source>
        <dbReference type="EMBL" id="KAJ9607030.1"/>
    </source>
</evidence>
<keyword evidence="2" id="KW-0813">Transport</keyword>
<dbReference type="InterPro" id="IPR036259">
    <property type="entry name" value="MFS_trans_sf"/>
</dbReference>
<dbReference type="GO" id="GO:0022857">
    <property type="term" value="F:transmembrane transporter activity"/>
    <property type="evidence" value="ECO:0007669"/>
    <property type="project" value="InterPro"/>
</dbReference>
<protein>
    <recommendedName>
        <fullName evidence="10">Major facilitator superfamily (MFS) profile domain-containing protein</fullName>
    </recommendedName>
</protein>
<evidence type="ECO:0008006" key="10">
    <source>
        <dbReference type="Google" id="ProtNLM"/>
    </source>
</evidence>
<feature type="region of interest" description="Disordered" evidence="6">
    <location>
        <begin position="1"/>
        <end position="28"/>
    </location>
</feature>
<feature type="transmembrane region" description="Helical" evidence="7">
    <location>
        <begin position="175"/>
        <end position="197"/>
    </location>
</feature>
<feature type="transmembrane region" description="Helical" evidence="7">
    <location>
        <begin position="204"/>
        <end position="222"/>
    </location>
</feature>
<keyword evidence="4 7" id="KW-1133">Transmembrane helix</keyword>
<feature type="transmembrane region" description="Helical" evidence="7">
    <location>
        <begin position="479"/>
        <end position="499"/>
    </location>
</feature>
<evidence type="ECO:0000256" key="3">
    <source>
        <dbReference type="ARBA" id="ARBA00022692"/>
    </source>
</evidence>
<dbReference type="SUPFAM" id="SSF103473">
    <property type="entry name" value="MFS general substrate transporter"/>
    <property type="match status" value="2"/>
</dbReference>
<dbReference type="PANTHER" id="PTHR23501">
    <property type="entry name" value="MAJOR FACILITATOR SUPERFAMILY"/>
    <property type="match status" value="1"/>
</dbReference>
<keyword evidence="5 7" id="KW-0472">Membrane</keyword>
<dbReference type="Pfam" id="PF00083">
    <property type="entry name" value="Sugar_tr"/>
    <property type="match status" value="1"/>
</dbReference>
<reference evidence="8" key="1">
    <citation type="submission" date="2022-10" db="EMBL/GenBank/DDBJ databases">
        <title>Culturing micro-colonial fungi from biological soil crusts in the Mojave desert and describing Neophaeococcomyces mojavensis, and introducing the new genera and species Taxawa tesnikishii.</title>
        <authorList>
            <person name="Kurbessoian T."/>
            <person name="Stajich J.E."/>
        </authorList>
    </citation>
    <scope>NUCLEOTIDE SEQUENCE</scope>
    <source>
        <strain evidence="8">TK_41</strain>
    </source>
</reference>
<accession>A0AA39CG55</accession>
<dbReference type="EMBL" id="JAPDRK010000012">
    <property type="protein sequence ID" value="KAJ9607030.1"/>
    <property type="molecule type" value="Genomic_DNA"/>
</dbReference>
<evidence type="ECO:0000256" key="7">
    <source>
        <dbReference type="SAM" id="Phobius"/>
    </source>
</evidence>
<evidence type="ECO:0000256" key="6">
    <source>
        <dbReference type="SAM" id="MobiDB-lite"/>
    </source>
</evidence>
<feature type="transmembrane region" description="Helical" evidence="7">
    <location>
        <begin position="138"/>
        <end position="155"/>
    </location>
</feature>
<dbReference type="Proteomes" id="UP001172673">
    <property type="component" value="Unassembled WGS sequence"/>
</dbReference>
<evidence type="ECO:0000256" key="1">
    <source>
        <dbReference type="ARBA" id="ARBA00004141"/>
    </source>
</evidence>
<evidence type="ECO:0000256" key="2">
    <source>
        <dbReference type="ARBA" id="ARBA00022448"/>
    </source>
</evidence>
<comment type="caution">
    <text evidence="8">The sequence shown here is derived from an EMBL/GenBank/DDBJ whole genome shotgun (WGS) entry which is preliminary data.</text>
</comment>
<keyword evidence="3 7" id="KW-0812">Transmembrane</keyword>
<dbReference type="Pfam" id="PF06609">
    <property type="entry name" value="TRI12"/>
    <property type="match status" value="1"/>
</dbReference>
<evidence type="ECO:0000256" key="4">
    <source>
        <dbReference type="ARBA" id="ARBA00022989"/>
    </source>
</evidence>
<dbReference type="GO" id="GO:0005886">
    <property type="term" value="C:plasma membrane"/>
    <property type="evidence" value="ECO:0007669"/>
    <property type="project" value="TreeGrafter"/>
</dbReference>
<dbReference type="AlphaFoldDB" id="A0AA39CG55"/>
<dbReference type="PANTHER" id="PTHR23501:SF109">
    <property type="entry name" value="MAJOR FACILITATOR SUPERFAMILY (MFS) PROFILE DOMAIN-CONTAINING PROTEIN-RELATED"/>
    <property type="match status" value="1"/>
</dbReference>
<feature type="transmembrane region" description="Helical" evidence="7">
    <location>
        <begin position="262"/>
        <end position="281"/>
    </location>
</feature>
<name>A0AA39CG55_9EURO</name>
<evidence type="ECO:0000256" key="5">
    <source>
        <dbReference type="ARBA" id="ARBA00023136"/>
    </source>
</evidence>